<proteinExistence type="predicted"/>
<feature type="compositionally biased region" description="Basic and acidic residues" evidence="1">
    <location>
        <begin position="13"/>
        <end position="29"/>
    </location>
</feature>
<evidence type="ECO:0000313" key="2">
    <source>
        <dbReference type="EMBL" id="CEH11796.1"/>
    </source>
</evidence>
<dbReference type="STRING" id="401625.A0A0P1B9M4"/>
<feature type="compositionally biased region" description="Polar residues" evidence="1">
    <location>
        <begin position="130"/>
        <end position="141"/>
    </location>
</feature>
<organism evidence="2 3">
    <name type="scientific">Ceraceosorus bombacis</name>
    <dbReference type="NCBI Taxonomy" id="401625"/>
    <lineage>
        <taxon>Eukaryota</taxon>
        <taxon>Fungi</taxon>
        <taxon>Dikarya</taxon>
        <taxon>Basidiomycota</taxon>
        <taxon>Ustilaginomycotina</taxon>
        <taxon>Exobasidiomycetes</taxon>
        <taxon>Ceraceosorales</taxon>
        <taxon>Ceraceosoraceae</taxon>
        <taxon>Ceraceosorus</taxon>
    </lineage>
</organism>
<sequence length="141" mass="15602">MASPHTTRQRVQRLRESEDSIHIEKISDHQEDDTSGSVSTTDDEAVDPFAALNPFGPKPANVPTIPSGPICPRIAIPVDRSKSSEGVTRLQARRPPGLQLSKLPPSGRHKTRQRSMLKTALSRAVHVQRRSQMVSNRQRIG</sequence>
<protein>
    <submittedName>
        <fullName evidence="2">Uncharacterized protein</fullName>
    </submittedName>
</protein>
<evidence type="ECO:0000256" key="1">
    <source>
        <dbReference type="SAM" id="MobiDB-lite"/>
    </source>
</evidence>
<feature type="region of interest" description="Disordered" evidence="1">
    <location>
        <begin position="81"/>
        <end position="141"/>
    </location>
</feature>
<keyword evidence="3" id="KW-1185">Reference proteome</keyword>
<name>A0A0P1B9M4_9BASI</name>
<feature type="region of interest" description="Disordered" evidence="1">
    <location>
        <begin position="1"/>
        <end position="67"/>
    </location>
</feature>
<evidence type="ECO:0000313" key="3">
    <source>
        <dbReference type="Proteomes" id="UP000054845"/>
    </source>
</evidence>
<accession>A0A0P1B9M4</accession>
<dbReference type="EMBL" id="CCYA01000065">
    <property type="protein sequence ID" value="CEH11796.1"/>
    <property type="molecule type" value="Genomic_DNA"/>
</dbReference>
<reference evidence="2 3" key="1">
    <citation type="submission" date="2014-09" db="EMBL/GenBank/DDBJ databases">
        <authorList>
            <person name="Magalhaes I.L.F."/>
            <person name="Oliveira U."/>
            <person name="Santos F.R."/>
            <person name="Vidigal T.H.D.A."/>
            <person name="Brescovit A.D."/>
            <person name="Santos A.J."/>
        </authorList>
    </citation>
    <scope>NUCLEOTIDE SEQUENCE [LARGE SCALE GENOMIC DNA]</scope>
</reference>
<dbReference type="Proteomes" id="UP000054845">
    <property type="component" value="Unassembled WGS sequence"/>
</dbReference>
<dbReference type="AlphaFoldDB" id="A0A0P1B9M4"/>